<name>A0A6C8GDS9_SALIN</name>
<evidence type="ECO:0000313" key="1">
    <source>
        <dbReference type="EMBL" id="EHB43743.1"/>
    </source>
</evidence>
<comment type="caution">
    <text evidence="1">The sequence shown here is derived from an EMBL/GenBank/DDBJ whole genome shotgun (WGS) entry which is preliminary data.</text>
</comment>
<evidence type="ECO:0008006" key="3">
    <source>
        <dbReference type="Google" id="ProtNLM"/>
    </source>
</evidence>
<dbReference type="EMBL" id="AFYI01000001">
    <property type="protein sequence ID" value="EHB43743.1"/>
    <property type="molecule type" value="Genomic_DNA"/>
</dbReference>
<protein>
    <recommendedName>
        <fullName evidence="3">IS1 family transposase</fullName>
    </recommendedName>
</protein>
<sequence>MLKEERMFANINVDCCKTPGCKNLGVLNSPDYVRQGKDVLCRECGFLFPVISAGALNLFRHTVNRGWKGLVKQCPACGSTSLKKYGFSTQGEHRMACSQCRKTFIVPEKAKSDCRQDELATLIEEGTSLAGIRSQLKLDSTGLNRALFKLSRNANLAERCQQFPAFDIALSTRAFRVNYNGGDSSLYVLVTAEEQSGRVVAISSNYSAQPLDKAWQYQSYYEERLPPGTLAHMVQRKEAITARRETLFDIDYGPASLYKNDSGMIVKPVLPAYRHFELVRMLTDERSLNVQHYLDHECFILGGCMMANMPHVHQGRCHISFVKERGTTPLQKDIPPRLFLSGGIRNNVWRTFSTRDYAMAVCNLTGNKKITQQRYATLQGATAFINYLYAHPFLAQLNRLSPANVTATLDYLKYEYNQSRKVG</sequence>
<evidence type="ECO:0000313" key="2">
    <source>
        <dbReference type="Proteomes" id="UP000004564"/>
    </source>
</evidence>
<reference evidence="1 2" key="1">
    <citation type="submission" date="2011-09" db="EMBL/GenBank/DDBJ databases">
        <authorList>
            <person name="McClelland M."/>
            <person name="Clifton S."/>
            <person name="Porwollik S."/>
            <person name="Cheng P."/>
            <person name="Wollam A."/>
            <person name="Wang C."/>
            <person name="Pepin K."/>
            <person name="Bhonagiri V."/>
            <person name="Fulton R."/>
            <person name="Fulton L.F."/>
            <person name="Delehaunty K."/>
            <person name="Fronick C."/>
            <person name="O'Laughlin M."/>
            <person name="Godfrey J."/>
            <person name="Waligorski J."/>
            <person name="Appelbaum E."/>
            <person name="Farmer C."/>
            <person name="Strong C."/>
            <person name="Tomlinson C."/>
            <person name="Hou S."/>
            <person name="Minx P."/>
            <person name="Warren W."/>
            <person name="Wilson R.K."/>
        </authorList>
    </citation>
    <scope>NUCLEOTIDE SEQUENCE [LARGE SCALE GENOMIC DNA]</scope>
    <source>
        <strain evidence="2">SARB 27</strain>
    </source>
</reference>
<organism evidence="1 2">
    <name type="scientific">Salmonella enterica subsp. enterica serovar Infantis str. SARB27</name>
    <dbReference type="NCBI Taxonomy" id="596155"/>
    <lineage>
        <taxon>Bacteria</taxon>
        <taxon>Pseudomonadati</taxon>
        <taxon>Pseudomonadota</taxon>
        <taxon>Gammaproteobacteria</taxon>
        <taxon>Enterobacterales</taxon>
        <taxon>Enterobacteriaceae</taxon>
        <taxon>Salmonella</taxon>
    </lineage>
</organism>
<gene>
    <name evidence="1" type="ORF">SEENIN0B_00037</name>
</gene>
<dbReference type="AlphaFoldDB" id="A0A6C8GDS9"/>
<dbReference type="Proteomes" id="UP000004564">
    <property type="component" value="Chromosome"/>
</dbReference>
<proteinExistence type="predicted"/>
<accession>A0A6C8GDS9</accession>